<dbReference type="AlphaFoldDB" id="A0A2I0JLB9"/>
<evidence type="ECO:0000256" key="1">
    <source>
        <dbReference type="SAM" id="MobiDB-lite"/>
    </source>
</evidence>
<evidence type="ECO:0000313" key="3">
    <source>
        <dbReference type="Proteomes" id="UP000233551"/>
    </source>
</evidence>
<accession>A0A2I0JLB9</accession>
<feature type="compositionally biased region" description="Polar residues" evidence="1">
    <location>
        <begin position="134"/>
        <end position="144"/>
    </location>
</feature>
<sequence length="151" mass="16823">MENGTVSQLRTLNFGRVRGTSFKRGMGVKSELRAAEWSRGVESRSFKGGIEQMQQGSSTPFRKTSSKRFEKVTLLVLNLTYRYRHATWPLNADVALHDWSRVSSGPDARVNWVGFGSGRLLLRQTPSPCPKPSVLSSTQPNAASVSKRVRL</sequence>
<reference evidence="2 3" key="1">
    <citation type="submission" date="2017-11" db="EMBL/GenBank/DDBJ databases">
        <title>De-novo sequencing of pomegranate (Punica granatum L.) genome.</title>
        <authorList>
            <person name="Akparov Z."/>
            <person name="Amiraslanov A."/>
            <person name="Hajiyeva S."/>
            <person name="Abbasov M."/>
            <person name="Kaur K."/>
            <person name="Hamwieh A."/>
            <person name="Solovyev V."/>
            <person name="Salamov A."/>
            <person name="Braich B."/>
            <person name="Kosarev P."/>
            <person name="Mahmoud A."/>
            <person name="Hajiyev E."/>
            <person name="Babayeva S."/>
            <person name="Izzatullayeva V."/>
            <person name="Mammadov A."/>
            <person name="Mammadov A."/>
            <person name="Sharifova S."/>
            <person name="Ojaghi J."/>
            <person name="Eynullazada K."/>
            <person name="Bayramov B."/>
            <person name="Abdulazimova A."/>
            <person name="Shahmuradov I."/>
        </authorList>
    </citation>
    <scope>NUCLEOTIDE SEQUENCE [LARGE SCALE GENOMIC DNA]</scope>
    <source>
        <strain evidence="3">cv. AG2017</strain>
        <tissue evidence="2">Leaf</tissue>
    </source>
</reference>
<gene>
    <name evidence="2" type="ORF">CRG98_022531</name>
</gene>
<organism evidence="2 3">
    <name type="scientific">Punica granatum</name>
    <name type="common">Pomegranate</name>
    <dbReference type="NCBI Taxonomy" id="22663"/>
    <lineage>
        <taxon>Eukaryota</taxon>
        <taxon>Viridiplantae</taxon>
        <taxon>Streptophyta</taxon>
        <taxon>Embryophyta</taxon>
        <taxon>Tracheophyta</taxon>
        <taxon>Spermatophyta</taxon>
        <taxon>Magnoliopsida</taxon>
        <taxon>eudicotyledons</taxon>
        <taxon>Gunneridae</taxon>
        <taxon>Pentapetalae</taxon>
        <taxon>rosids</taxon>
        <taxon>malvids</taxon>
        <taxon>Myrtales</taxon>
        <taxon>Lythraceae</taxon>
        <taxon>Punica</taxon>
    </lineage>
</organism>
<dbReference type="EMBL" id="PGOL01001537">
    <property type="protein sequence ID" value="PKI57027.1"/>
    <property type="molecule type" value="Genomic_DNA"/>
</dbReference>
<name>A0A2I0JLB9_PUNGR</name>
<feature type="region of interest" description="Disordered" evidence="1">
    <location>
        <begin position="126"/>
        <end position="151"/>
    </location>
</feature>
<evidence type="ECO:0000313" key="2">
    <source>
        <dbReference type="EMBL" id="PKI57027.1"/>
    </source>
</evidence>
<proteinExistence type="predicted"/>
<keyword evidence="3" id="KW-1185">Reference proteome</keyword>
<comment type="caution">
    <text evidence="2">The sequence shown here is derived from an EMBL/GenBank/DDBJ whole genome shotgun (WGS) entry which is preliminary data.</text>
</comment>
<protein>
    <submittedName>
        <fullName evidence="2">Uncharacterized protein</fullName>
    </submittedName>
</protein>
<dbReference type="Proteomes" id="UP000233551">
    <property type="component" value="Unassembled WGS sequence"/>
</dbReference>